<comment type="caution">
    <text evidence="2">The sequence shown here is derived from an EMBL/GenBank/DDBJ whole genome shotgun (WGS) entry which is preliminary data.</text>
</comment>
<organism evidence="2 3">
    <name type="scientific">Pontibacter arcticus</name>
    <dbReference type="NCBI Taxonomy" id="2080288"/>
    <lineage>
        <taxon>Bacteria</taxon>
        <taxon>Pseudomonadati</taxon>
        <taxon>Bacteroidota</taxon>
        <taxon>Cytophagia</taxon>
        <taxon>Cytophagales</taxon>
        <taxon>Hymenobacteraceae</taxon>
        <taxon>Pontibacter</taxon>
    </lineage>
</organism>
<dbReference type="AlphaFoldDB" id="A0A364RC72"/>
<feature type="region of interest" description="Disordered" evidence="1">
    <location>
        <begin position="1"/>
        <end position="22"/>
    </location>
</feature>
<name>A0A364RC72_9BACT</name>
<dbReference type="EMBL" id="QMDV01000004">
    <property type="protein sequence ID" value="RAU81921.1"/>
    <property type="molecule type" value="Genomic_DNA"/>
</dbReference>
<sequence length="183" mass="22128">MRNERMNHYSHFRQQDNHNQPDHQYRYAYENGRYEPSPDSGAQREEFRKMNDARNYTNDHGNGREDHYNAMYETSNYYATPRSAEYGLQNGTESSLDSIDHFSRPDWIYNERRTPYRYNMGYNPNFDNPAEGDQYRNFDSRGNHGFRHDAAYGNQDEFRDFGNDHYGSRDSANQNYDRYDDRW</sequence>
<dbReference type="OrthoDB" id="851725at2"/>
<evidence type="ECO:0000313" key="2">
    <source>
        <dbReference type="EMBL" id="RAU81921.1"/>
    </source>
</evidence>
<gene>
    <name evidence="2" type="ORF">DP923_14635</name>
</gene>
<proteinExistence type="predicted"/>
<accession>A0A364RC72</accession>
<feature type="region of interest" description="Disordered" evidence="1">
    <location>
        <begin position="125"/>
        <end position="183"/>
    </location>
</feature>
<dbReference type="RefSeq" id="WP_112306599.1">
    <property type="nucleotide sequence ID" value="NZ_QMDV01000004.1"/>
</dbReference>
<reference evidence="2 3" key="2">
    <citation type="submission" date="2018-07" db="EMBL/GenBank/DDBJ databases">
        <title>Pontibacter sp. 2b14 genomic sequence and assembly.</title>
        <authorList>
            <person name="Du Z.-J."/>
        </authorList>
    </citation>
    <scope>NUCLEOTIDE SEQUENCE [LARGE SCALE GENOMIC DNA]</scope>
    <source>
        <strain evidence="2 3">2b14</strain>
    </source>
</reference>
<evidence type="ECO:0000313" key="3">
    <source>
        <dbReference type="Proteomes" id="UP000251692"/>
    </source>
</evidence>
<feature type="compositionally biased region" description="Basic and acidic residues" evidence="1">
    <location>
        <begin position="133"/>
        <end position="168"/>
    </location>
</feature>
<evidence type="ECO:0000256" key="1">
    <source>
        <dbReference type="SAM" id="MobiDB-lite"/>
    </source>
</evidence>
<protein>
    <submittedName>
        <fullName evidence="2">Uncharacterized protein</fullName>
    </submittedName>
</protein>
<dbReference type="Proteomes" id="UP000251692">
    <property type="component" value="Unassembled WGS sequence"/>
</dbReference>
<reference evidence="2 3" key="1">
    <citation type="submission" date="2018-06" db="EMBL/GenBank/DDBJ databases">
        <authorList>
            <person name="Liu Z.-W."/>
        </authorList>
    </citation>
    <scope>NUCLEOTIDE SEQUENCE [LARGE SCALE GENOMIC DNA]</scope>
    <source>
        <strain evidence="2 3">2b14</strain>
    </source>
</reference>
<keyword evidence="3" id="KW-1185">Reference proteome</keyword>